<dbReference type="RefSeq" id="WP_197998512.1">
    <property type="nucleotide sequence ID" value="NZ_CP037920.1"/>
</dbReference>
<evidence type="ECO:0000313" key="3">
    <source>
        <dbReference type="EMBL" id="QDT98394.1"/>
    </source>
</evidence>
<dbReference type="InterPro" id="IPR000683">
    <property type="entry name" value="Gfo/Idh/MocA-like_OxRdtase_N"/>
</dbReference>
<evidence type="ECO:0000313" key="4">
    <source>
        <dbReference type="Proteomes" id="UP000318704"/>
    </source>
</evidence>
<dbReference type="EMBL" id="CP037920">
    <property type="protein sequence ID" value="QDT98394.1"/>
    <property type="molecule type" value="Genomic_DNA"/>
</dbReference>
<name>A0A517VZG3_9PLAN</name>
<dbReference type="EC" id="1.-.-.-" evidence="3"/>
<dbReference type="Proteomes" id="UP000318704">
    <property type="component" value="Chromosome"/>
</dbReference>
<dbReference type="PANTHER" id="PTHR43708:SF3">
    <property type="entry name" value="OXIDOREDUCTASE"/>
    <property type="match status" value="1"/>
</dbReference>
<keyword evidence="3" id="KW-0560">Oxidoreductase</keyword>
<dbReference type="PANTHER" id="PTHR43708">
    <property type="entry name" value="CONSERVED EXPRESSED OXIDOREDUCTASE (EUROFUNG)"/>
    <property type="match status" value="1"/>
</dbReference>
<dbReference type="InterPro" id="IPR036291">
    <property type="entry name" value="NAD(P)-bd_dom_sf"/>
</dbReference>
<dbReference type="InterPro" id="IPR055170">
    <property type="entry name" value="GFO_IDH_MocA-like_dom"/>
</dbReference>
<proteinExistence type="predicted"/>
<feature type="domain" description="GFO/IDH/MocA-like oxidoreductase" evidence="2">
    <location>
        <begin position="152"/>
        <end position="283"/>
    </location>
</feature>
<evidence type="ECO:0000259" key="2">
    <source>
        <dbReference type="Pfam" id="PF22725"/>
    </source>
</evidence>
<dbReference type="Gene3D" id="3.40.50.720">
    <property type="entry name" value="NAD(P)-binding Rossmann-like Domain"/>
    <property type="match status" value="1"/>
</dbReference>
<dbReference type="Gene3D" id="3.30.360.10">
    <property type="entry name" value="Dihydrodipicolinate Reductase, domain 2"/>
    <property type="match status" value="1"/>
</dbReference>
<evidence type="ECO:0000259" key="1">
    <source>
        <dbReference type="Pfam" id="PF01408"/>
    </source>
</evidence>
<dbReference type="KEGG" id="gaw:V144x_38800"/>
<dbReference type="InterPro" id="IPR051317">
    <property type="entry name" value="Gfo/Idh/MocA_oxidoreduct"/>
</dbReference>
<sequence length="399" mass="43855">METINGQLNRKLRMALVGGGQGSFIGRVHSIAACLDNRAELVAGALSSNPEKAKASAPAYDIKPDRAYGSIEELVEQESSLPEDQRVDFISIATPNHTHFSIAKTAVEAGFNVVCDKPMTFDLAQAEELKALVESSGVVFAVSHNYTGYPLVRMAREMILNDELGEIQAIRSNYIQGWLRSRLEEEDQKQAAWRTDPAKSGAAGAFGDIATHAYNLGRYMTGLLPEEISCNLKIFAPGRQLDDYGHATIRFQNGALGTVTASQISHGRENDLFIEIDGTKGALAWRQEEPNQMVIRRNGQPHSVYTRDPNAPYMNESGAAACRLPSGHPEAFFEAFANIYRSAFDAMVQRISGQSFEAKDTIYPNVYDGVEGMFFIQQSVASSDENGAWLPFQCESARR</sequence>
<accession>A0A517VZG3</accession>
<dbReference type="SUPFAM" id="SSF51735">
    <property type="entry name" value="NAD(P)-binding Rossmann-fold domains"/>
    <property type="match status" value="1"/>
</dbReference>
<feature type="domain" description="Gfo/Idh/MocA-like oxidoreductase N-terminal" evidence="1">
    <location>
        <begin position="13"/>
        <end position="144"/>
    </location>
</feature>
<dbReference type="Pfam" id="PF01408">
    <property type="entry name" value="GFO_IDH_MocA"/>
    <property type="match status" value="1"/>
</dbReference>
<gene>
    <name evidence="3" type="primary">ydgJ_1</name>
    <name evidence="3" type="ORF">V144x_38800</name>
</gene>
<dbReference type="GO" id="GO:0000166">
    <property type="term" value="F:nucleotide binding"/>
    <property type="evidence" value="ECO:0007669"/>
    <property type="project" value="InterPro"/>
</dbReference>
<dbReference type="GO" id="GO:0016491">
    <property type="term" value="F:oxidoreductase activity"/>
    <property type="evidence" value="ECO:0007669"/>
    <property type="project" value="UniProtKB-KW"/>
</dbReference>
<protein>
    <submittedName>
        <fullName evidence="3">Putative oxidoreductase YdgJ</fullName>
        <ecNumber evidence="3">1.-.-.-</ecNumber>
    </submittedName>
</protein>
<dbReference type="AlphaFoldDB" id="A0A517VZG3"/>
<organism evidence="3 4">
    <name type="scientific">Gimesia aquarii</name>
    <dbReference type="NCBI Taxonomy" id="2527964"/>
    <lineage>
        <taxon>Bacteria</taxon>
        <taxon>Pseudomonadati</taxon>
        <taxon>Planctomycetota</taxon>
        <taxon>Planctomycetia</taxon>
        <taxon>Planctomycetales</taxon>
        <taxon>Planctomycetaceae</taxon>
        <taxon>Gimesia</taxon>
    </lineage>
</organism>
<dbReference type="SUPFAM" id="SSF55347">
    <property type="entry name" value="Glyceraldehyde-3-phosphate dehydrogenase-like, C-terminal domain"/>
    <property type="match status" value="1"/>
</dbReference>
<reference evidence="3 4" key="1">
    <citation type="submission" date="2019-03" db="EMBL/GenBank/DDBJ databases">
        <title>Deep-cultivation of Planctomycetes and their phenomic and genomic characterization uncovers novel biology.</title>
        <authorList>
            <person name="Wiegand S."/>
            <person name="Jogler M."/>
            <person name="Boedeker C."/>
            <person name="Pinto D."/>
            <person name="Vollmers J."/>
            <person name="Rivas-Marin E."/>
            <person name="Kohn T."/>
            <person name="Peeters S.H."/>
            <person name="Heuer A."/>
            <person name="Rast P."/>
            <person name="Oberbeckmann S."/>
            <person name="Bunk B."/>
            <person name="Jeske O."/>
            <person name="Meyerdierks A."/>
            <person name="Storesund J.E."/>
            <person name="Kallscheuer N."/>
            <person name="Luecker S."/>
            <person name="Lage O.M."/>
            <person name="Pohl T."/>
            <person name="Merkel B.J."/>
            <person name="Hornburger P."/>
            <person name="Mueller R.-W."/>
            <person name="Bruemmer F."/>
            <person name="Labrenz M."/>
            <person name="Spormann A.M."/>
            <person name="Op den Camp H."/>
            <person name="Overmann J."/>
            <person name="Amann R."/>
            <person name="Jetten M.S.M."/>
            <person name="Mascher T."/>
            <person name="Medema M.H."/>
            <person name="Devos D.P."/>
            <person name="Kaster A.-K."/>
            <person name="Ovreas L."/>
            <person name="Rohde M."/>
            <person name="Galperin M.Y."/>
            <person name="Jogler C."/>
        </authorList>
    </citation>
    <scope>NUCLEOTIDE SEQUENCE [LARGE SCALE GENOMIC DNA]</scope>
    <source>
        <strain evidence="3 4">V144</strain>
    </source>
</reference>
<dbReference type="Pfam" id="PF22725">
    <property type="entry name" value="GFO_IDH_MocA_C3"/>
    <property type="match status" value="1"/>
</dbReference>